<dbReference type="Proteomes" id="UP000253083">
    <property type="component" value="Unassembled WGS sequence"/>
</dbReference>
<dbReference type="AlphaFoldDB" id="A0A395JTC5"/>
<evidence type="ECO:0000313" key="11">
    <source>
        <dbReference type="Proteomes" id="UP000253083"/>
    </source>
</evidence>
<proteinExistence type="inferred from homology"/>
<dbReference type="InterPro" id="IPR022474">
    <property type="entry name" value="Thiopur_S-MeTfrase_Se/Te_detox"/>
</dbReference>
<dbReference type="GO" id="GO:0008119">
    <property type="term" value="F:thiopurine S-methyltransferase activity"/>
    <property type="evidence" value="ECO:0007669"/>
    <property type="project" value="UniProtKB-UniRule"/>
</dbReference>
<dbReference type="GO" id="GO:0032259">
    <property type="term" value="P:methylation"/>
    <property type="evidence" value="ECO:0007669"/>
    <property type="project" value="UniProtKB-KW"/>
</dbReference>
<dbReference type="SUPFAM" id="SSF53335">
    <property type="entry name" value="S-adenosyl-L-methionine-dependent methyltransferases"/>
    <property type="match status" value="1"/>
</dbReference>
<evidence type="ECO:0000256" key="8">
    <source>
        <dbReference type="ARBA" id="ARBA00022691"/>
    </source>
</evidence>
<dbReference type="PROSITE" id="PS51585">
    <property type="entry name" value="SAM_MT_TPMT"/>
    <property type="match status" value="1"/>
</dbReference>
<sequence>MEEQFWHQRWQDRNIGFHEGKPNTLLVRQLERLNLTTGDRIFLPLCGKTQDIAYLLSLGFHVVGIEFSAIAVDELFLELDIKPTITQHADLSLYQVAKLDIYVGDFFALQKNMLGHVDAVYDRAALVALPLDMRKQYTAQLVQISSAAPQLLIVFAYDQTAMNGPPFSLVEDEIMQHYAEHYTLELLEHCDASALFNKRVQVSENAWLLQALGQ</sequence>
<evidence type="ECO:0000256" key="9">
    <source>
        <dbReference type="HAMAP-Rule" id="MF_00812"/>
    </source>
</evidence>
<evidence type="ECO:0000313" key="10">
    <source>
        <dbReference type="EMBL" id="RBP53805.1"/>
    </source>
</evidence>
<dbReference type="HAMAP" id="MF_00812">
    <property type="entry name" value="Thiopur_methtran"/>
    <property type="match status" value="1"/>
</dbReference>
<dbReference type="FunFam" id="3.40.50.150:FF:000101">
    <property type="entry name" value="Thiopurine S-methyltransferase"/>
    <property type="match status" value="1"/>
</dbReference>
<protein>
    <recommendedName>
        <fullName evidence="4 9">Thiopurine S-methyltransferase</fullName>
        <ecNumber evidence="4 9">2.1.1.67</ecNumber>
    </recommendedName>
    <alternativeName>
        <fullName evidence="9">Thiopurine methyltransferase</fullName>
    </alternativeName>
</protein>
<feature type="binding site" evidence="9">
    <location>
        <position position="123"/>
    </location>
    <ligand>
        <name>S-adenosyl-L-methionine</name>
        <dbReference type="ChEBI" id="CHEBI:59789"/>
    </ligand>
</feature>
<evidence type="ECO:0000256" key="1">
    <source>
        <dbReference type="ARBA" id="ARBA00000903"/>
    </source>
</evidence>
<dbReference type="Gene3D" id="3.40.50.150">
    <property type="entry name" value="Vaccinia Virus protein VP39"/>
    <property type="match status" value="1"/>
</dbReference>
<dbReference type="PANTHER" id="PTHR10259:SF11">
    <property type="entry name" value="THIOPURINE S-METHYLTRANSFERASE"/>
    <property type="match status" value="1"/>
</dbReference>
<feature type="binding site" evidence="9">
    <location>
        <position position="45"/>
    </location>
    <ligand>
        <name>S-adenosyl-L-methionine</name>
        <dbReference type="ChEBI" id="CHEBI:59789"/>
    </ligand>
</feature>
<evidence type="ECO:0000256" key="5">
    <source>
        <dbReference type="ARBA" id="ARBA00022490"/>
    </source>
</evidence>
<dbReference type="OrthoDB" id="9778208at2"/>
<evidence type="ECO:0000256" key="4">
    <source>
        <dbReference type="ARBA" id="ARBA00011905"/>
    </source>
</evidence>
<dbReference type="RefSeq" id="WP_113953341.1">
    <property type="nucleotide sequence ID" value="NZ_QNRT01000001.1"/>
</dbReference>
<evidence type="ECO:0000256" key="3">
    <source>
        <dbReference type="ARBA" id="ARBA00008145"/>
    </source>
</evidence>
<dbReference type="InterPro" id="IPR029063">
    <property type="entry name" value="SAM-dependent_MTases_sf"/>
</dbReference>
<keyword evidence="5 9" id="KW-0963">Cytoplasm</keyword>
<accession>A0A395JTC5</accession>
<dbReference type="GO" id="GO:0005737">
    <property type="term" value="C:cytoplasm"/>
    <property type="evidence" value="ECO:0007669"/>
    <property type="project" value="UniProtKB-SubCell"/>
</dbReference>
<organism evidence="10 11">
    <name type="scientific">Arenicella xantha</name>
    <dbReference type="NCBI Taxonomy" id="644221"/>
    <lineage>
        <taxon>Bacteria</taxon>
        <taxon>Pseudomonadati</taxon>
        <taxon>Pseudomonadota</taxon>
        <taxon>Gammaproteobacteria</taxon>
        <taxon>Arenicellales</taxon>
        <taxon>Arenicellaceae</taxon>
        <taxon>Arenicella</taxon>
    </lineage>
</organism>
<keyword evidence="6 9" id="KW-0489">Methyltransferase</keyword>
<dbReference type="InterPro" id="IPR008854">
    <property type="entry name" value="TPMT"/>
</dbReference>
<name>A0A395JTC5_9GAMM</name>
<comment type="subcellular location">
    <subcellularLocation>
        <location evidence="2 9">Cytoplasm</location>
    </subcellularLocation>
</comment>
<gene>
    <name evidence="9" type="primary">tpm</name>
    <name evidence="10" type="ORF">DFR28_1011194</name>
</gene>
<evidence type="ECO:0000256" key="7">
    <source>
        <dbReference type="ARBA" id="ARBA00022679"/>
    </source>
</evidence>
<keyword evidence="7 9" id="KW-0808">Transferase</keyword>
<feature type="binding site" evidence="9">
    <location>
        <position position="66"/>
    </location>
    <ligand>
        <name>S-adenosyl-L-methionine</name>
        <dbReference type="ChEBI" id="CHEBI:59789"/>
    </ligand>
</feature>
<evidence type="ECO:0000256" key="2">
    <source>
        <dbReference type="ARBA" id="ARBA00004496"/>
    </source>
</evidence>
<keyword evidence="8 9" id="KW-0949">S-adenosyl-L-methionine</keyword>
<dbReference type="InParanoid" id="A0A395JTC5"/>
<keyword evidence="11" id="KW-1185">Reference proteome</keyword>
<comment type="catalytic activity">
    <reaction evidence="1 9">
        <text>S-adenosyl-L-methionine + a thiopurine = S-adenosyl-L-homocysteine + a thiopurine S-methylether.</text>
        <dbReference type="EC" id="2.1.1.67"/>
    </reaction>
</comment>
<dbReference type="NCBIfam" id="TIGR03840">
    <property type="entry name" value="TMPT_Se_Te"/>
    <property type="match status" value="1"/>
</dbReference>
<reference evidence="10 11" key="1">
    <citation type="submission" date="2018-06" db="EMBL/GenBank/DDBJ databases">
        <title>Genomic Encyclopedia of Type Strains, Phase IV (KMG-IV): sequencing the most valuable type-strain genomes for metagenomic binning, comparative biology and taxonomic classification.</title>
        <authorList>
            <person name="Goeker M."/>
        </authorList>
    </citation>
    <scope>NUCLEOTIDE SEQUENCE [LARGE SCALE GENOMIC DNA]</scope>
    <source>
        <strain evidence="10 11">DSM 24032</strain>
    </source>
</reference>
<dbReference type="PANTHER" id="PTHR10259">
    <property type="entry name" value="THIOPURINE S-METHYLTRANSFERASE"/>
    <property type="match status" value="1"/>
</dbReference>
<evidence type="ECO:0000256" key="6">
    <source>
        <dbReference type="ARBA" id="ARBA00022603"/>
    </source>
</evidence>
<dbReference type="EC" id="2.1.1.67" evidence="4 9"/>
<dbReference type="PIRSF" id="PIRSF023956">
    <property type="entry name" value="Thiopurine_S-methyltransferase"/>
    <property type="match status" value="1"/>
</dbReference>
<comment type="caution">
    <text evidence="10">The sequence shown here is derived from an EMBL/GenBank/DDBJ whole genome shotgun (WGS) entry which is preliminary data.</text>
</comment>
<dbReference type="InterPro" id="IPR025835">
    <property type="entry name" value="Thiopurine_S-MeTrfase"/>
</dbReference>
<dbReference type="Pfam" id="PF05724">
    <property type="entry name" value="TPMT"/>
    <property type="match status" value="1"/>
</dbReference>
<comment type="similarity">
    <text evidence="3 9">Belongs to the class I-like SAM-binding methyltransferase superfamily. TPMT family.</text>
</comment>
<dbReference type="EMBL" id="QNRT01000001">
    <property type="protein sequence ID" value="RBP53805.1"/>
    <property type="molecule type" value="Genomic_DNA"/>
</dbReference>
<dbReference type="GO" id="GO:0010038">
    <property type="term" value="P:response to metal ion"/>
    <property type="evidence" value="ECO:0007669"/>
    <property type="project" value="InterPro"/>
</dbReference>
<feature type="binding site" evidence="9">
    <location>
        <position position="10"/>
    </location>
    <ligand>
        <name>S-adenosyl-L-methionine</name>
        <dbReference type="ChEBI" id="CHEBI:59789"/>
    </ligand>
</feature>